<evidence type="ECO:0000259" key="2">
    <source>
        <dbReference type="PROSITE" id="PS50093"/>
    </source>
</evidence>
<gene>
    <name evidence="3" type="ORF">C7460_113101</name>
</gene>
<evidence type="ECO:0000313" key="3">
    <source>
        <dbReference type="EMBL" id="RED97052.1"/>
    </source>
</evidence>
<dbReference type="SUPFAM" id="SSF63829">
    <property type="entry name" value="Calcium-dependent phosphotriesterase"/>
    <property type="match status" value="1"/>
</dbReference>
<keyword evidence="4" id="KW-1185">Reference proteome</keyword>
<organism evidence="3 4">
    <name type="scientific">Marinoscillum furvescens DSM 4134</name>
    <dbReference type="NCBI Taxonomy" id="1122208"/>
    <lineage>
        <taxon>Bacteria</taxon>
        <taxon>Pseudomonadati</taxon>
        <taxon>Bacteroidota</taxon>
        <taxon>Cytophagia</taxon>
        <taxon>Cytophagales</taxon>
        <taxon>Reichenbachiellaceae</taxon>
        <taxon>Marinoscillum</taxon>
    </lineage>
</organism>
<dbReference type="NCBIfam" id="TIGR04131">
    <property type="entry name" value="Bac_Flav_CTERM"/>
    <property type="match status" value="1"/>
</dbReference>
<dbReference type="Gene3D" id="2.60.40.10">
    <property type="entry name" value="Immunoglobulins"/>
    <property type="match status" value="2"/>
</dbReference>
<evidence type="ECO:0000313" key="4">
    <source>
        <dbReference type="Proteomes" id="UP000256779"/>
    </source>
</evidence>
<sequence>MSKILRSGVFLGWMALGLFFGASAQNITETQWYFGNSPDHLVFDKNGRAPVEEANQAVPFGINGSAVIVDQDKGNLLFYSDGENIYDASHTLLPGLGANRLNADLSRIHPVVTSPLGDVSSQFYFFTHTGTSIDYSIVDASLVGNSGVSQYPLGDITTINQRTGLTDVGELLRIVPNADGVRYWLITQDINTLEFQVTDINIGGIGATNTYSLMDSIAPFEAANLAIKEDSTGTTIAFVPRQANRNTLLANFDPITGELTFQQQLTNTGFNDQNDPVIFDAEWSEDGSILYLSRTGDSTSFGQVLQIDLLDTAAATPRVRTAVDSLHRSFGLRKGIDGRIYHLYQEMVDGPYNLGAILSPDSTIDETFIYNPLVFDVDYNGRQFPEFAPAYMPGNYFDMSITYLDSCEHSPTRFIAQVDPLPNNYFWAFGDGGFGAGPAPIHEYDQPGGYFVTLTVELNGYIQSQILPYEYNPSDSVDLGNDTTICVEDSLILDAGAGMLQYTWSTGETTQTIEVDTTGTYWVEVVTSSGCTAYDDIVVTEYGVQRNLANQWYFGEQAGLDFNFTPPQVLEDANLMDSPEGCATISDQDGQLLFYTNGSTVWNKEHQIMINGSGIGGDSTSAQSAMIIPFANDNTMFYIFTTEEVYGDHTFNLKMSIVDMKKDTARGQVMIKNVPIIECSSERVTASGFTGTPWLMAHEYGNNHFRGYQINNNGVIGAIHSVAGTHHIFQEEPRATGYMKFAPGAGMLAVVVPGSPNYIDILDFDVATGQVSNSRLINIDEPGSQAYGLEFSTDALKLYVTTTGATSRVIQYDLDSLNTDNEVADIEATKFVYPDAPPTSYGAMQMAPDGQIYIAIENTNQLATLSSPAGDDAGANLQLSSVDLLSRTSRMGLPNFTQQVSSPSMQPSITTEVACQGVETRFSGTGRDSSIEYFTWDFGDGTVIGPELNLTDTSHVYTVDSTYIVTLTLTNRCDTAFTLTDTIEVFTIPEAPTVPTDTSLCGGDIELAAWDSVRTDLNYYWSTGQTTRTVTFSSPQIVDVAIISDEGCSSDTVTVFIGQDETVIDIGPDVQICQFDDLLLDSNDPGPDYQWYRDGVPVGNQRTHQVNTNTPGTYMYLVEVTNDITGCIYTDSAEVVITAAPVHEQVDVVPAECGEANGSFALSVDQTGNFSYQVTGPTNAGPFNFDGPGTTPPVTGLLAGTYEVTMENTVTGCSYLAVYLLEDNAPYEMEAVAESECANTGDIAITFGERIPAQVEINVYDDAGANVFTQSQELTERIVRVNDLDSGSYFVEVRDLNPPHCVQTDTVQLVVTDACFRQIFVPNAFSPNGNGQNEEWFAFPNEYIENFQVYVYNRWGDLVFHSSNKNFRWDGTFAGQYVQQGTYAYRMVFTSSLEPEQGTIEQYGSVTVVK</sequence>
<feature type="domain" description="PKD" evidence="2">
    <location>
        <begin position="422"/>
        <end position="456"/>
    </location>
</feature>
<protein>
    <submittedName>
        <fullName evidence="3">Gliding motility-associated-like protein</fullName>
    </submittedName>
</protein>
<dbReference type="InterPro" id="IPR026341">
    <property type="entry name" value="T9SS_type_B"/>
</dbReference>
<comment type="caution">
    <text evidence="3">The sequence shown here is derived from an EMBL/GenBank/DDBJ whole genome shotgun (WGS) entry which is preliminary data.</text>
</comment>
<keyword evidence="1" id="KW-0732">Signal</keyword>
<feature type="chain" id="PRO_5017653963" evidence="1">
    <location>
        <begin position="25"/>
        <end position="1410"/>
    </location>
</feature>
<dbReference type="InterPro" id="IPR022409">
    <property type="entry name" value="PKD/Chitinase_dom"/>
</dbReference>
<dbReference type="Proteomes" id="UP000256779">
    <property type="component" value="Unassembled WGS sequence"/>
</dbReference>
<evidence type="ECO:0000256" key="1">
    <source>
        <dbReference type="SAM" id="SignalP"/>
    </source>
</evidence>
<dbReference type="RefSeq" id="WP_115868793.1">
    <property type="nucleotide sequence ID" value="NZ_QREG01000013.1"/>
</dbReference>
<feature type="signal peptide" evidence="1">
    <location>
        <begin position="1"/>
        <end position="24"/>
    </location>
</feature>
<dbReference type="OrthoDB" id="9765926at2"/>
<dbReference type="InterPro" id="IPR035986">
    <property type="entry name" value="PKD_dom_sf"/>
</dbReference>
<dbReference type="Pfam" id="PF13585">
    <property type="entry name" value="CHU_C"/>
    <property type="match status" value="1"/>
</dbReference>
<proteinExistence type="predicted"/>
<dbReference type="Pfam" id="PF18911">
    <property type="entry name" value="PKD_4"/>
    <property type="match status" value="2"/>
</dbReference>
<dbReference type="SUPFAM" id="SSF49299">
    <property type="entry name" value="PKD domain"/>
    <property type="match status" value="2"/>
</dbReference>
<name>A0A3D9L2Z4_MARFU</name>
<reference evidence="3 4" key="1">
    <citation type="submission" date="2018-07" db="EMBL/GenBank/DDBJ databases">
        <title>Genomic Encyclopedia of Type Strains, Phase IV (KMG-IV): sequencing the most valuable type-strain genomes for metagenomic binning, comparative biology and taxonomic classification.</title>
        <authorList>
            <person name="Goeker M."/>
        </authorList>
    </citation>
    <scope>NUCLEOTIDE SEQUENCE [LARGE SCALE GENOMIC DNA]</scope>
    <source>
        <strain evidence="3 4">DSM 4134</strain>
    </source>
</reference>
<dbReference type="InterPro" id="IPR000601">
    <property type="entry name" value="PKD_dom"/>
</dbReference>
<dbReference type="PROSITE" id="PS50093">
    <property type="entry name" value="PKD"/>
    <property type="match status" value="2"/>
</dbReference>
<dbReference type="SMART" id="SM00089">
    <property type="entry name" value="PKD"/>
    <property type="match status" value="3"/>
</dbReference>
<dbReference type="EMBL" id="QREG01000013">
    <property type="protein sequence ID" value="RED97052.1"/>
    <property type="molecule type" value="Genomic_DNA"/>
</dbReference>
<dbReference type="InterPro" id="IPR013783">
    <property type="entry name" value="Ig-like_fold"/>
</dbReference>
<dbReference type="CDD" id="cd00146">
    <property type="entry name" value="PKD"/>
    <property type="match status" value="1"/>
</dbReference>
<accession>A0A3D9L2Z4</accession>
<feature type="domain" description="PKD" evidence="2">
    <location>
        <begin position="903"/>
        <end position="985"/>
    </location>
</feature>